<proteinExistence type="predicted"/>
<sequence length="27" mass="2937">MVFKDQFVASNVASCFRQDLGSGKSSK</sequence>
<evidence type="ECO:0000313" key="1">
    <source>
        <dbReference type="EMBL" id="JAH25960.1"/>
    </source>
</evidence>
<dbReference type="AlphaFoldDB" id="A0A0E9RBV0"/>
<accession>A0A0E9RBV0</accession>
<reference evidence="1" key="1">
    <citation type="submission" date="2014-11" db="EMBL/GenBank/DDBJ databases">
        <authorList>
            <person name="Amaro Gonzalez C."/>
        </authorList>
    </citation>
    <scope>NUCLEOTIDE SEQUENCE</scope>
</reference>
<protein>
    <submittedName>
        <fullName evidence="1">Uncharacterized protein</fullName>
    </submittedName>
</protein>
<dbReference type="EMBL" id="GBXM01082617">
    <property type="protein sequence ID" value="JAH25960.1"/>
    <property type="molecule type" value="Transcribed_RNA"/>
</dbReference>
<organism evidence="1">
    <name type="scientific">Anguilla anguilla</name>
    <name type="common">European freshwater eel</name>
    <name type="synonym">Muraena anguilla</name>
    <dbReference type="NCBI Taxonomy" id="7936"/>
    <lineage>
        <taxon>Eukaryota</taxon>
        <taxon>Metazoa</taxon>
        <taxon>Chordata</taxon>
        <taxon>Craniata</taxon>
        <taxon>Vertebrata</taxon>
        <taxon>Euteleostomi</taxon>
        <taxon>Actinopterygii</taxon>
        <taxon>Neopterygii</taxon>
        <taxon>Teleostei</taxon>
        <taxon>Anguilliformes</taxon>
        <taxon>Anguillidae</taxon>
        <taxon>Anguilla</taxon>
    </lineage>
</organism>
<reference evidence="1" key="2">
    <citation type="journal article" date="2015" name="Fish Shellfish Immunol.">
        <title>Early steps in the European eel (Anguilla anguilla)-Vibrio vulnificus interaction in the gills: Role of the RtxA13 toxin.</title>
        <authorList>
            <person name="Callol A."/>
            <person name="Pajuelo D."/>
            <person name="Ebbesson L."/>
            <person name="Teles M."/>
            <person name="MacKenzie S."/>
            <person name="Amaro C."/>
        </authorList>
    </citation>
    <scope>NUCLEOTIDE SEQUENCE</scope>
</reference>
<name>A0A0E9RBV0_ANGAN</name>